<organism evidence="8 9">
    <name type="scientific">Variovorax dokdonensis</name>
    <dbReference type="NCBI Taxonomy" id="344883"/>
    <lineage>
        <taxon>Bacteria</taxon>
        <taxon>Pseudomonadati</taxon>
        <taxon>Pseudomonadota</taxon>
        <taxon>Betaproteobacteria</taxon>
        <taxon>Burkholderiales</taxon>
        <taxon>Comamonadaceae</taxon>
        <taxon>Variovorax</taxon>
    </lineage>
</organism>
<evidence type="ECO:0000256" key="5">
    <source>
        <dbReference type="ARBA" id="ARBA00022842"/>
    </source>
</evidence>
<protein>
    <submittedName>
        <fullName evidence="8">NUDIX domain-containing protein</fullName>
    </submittedName>
</protein>
<evidence type="ECO:0000256" key="2">
    <source>
        <dbReference type="ARBA" id="ARBA00001946"/>
    </source>
</evidence>
<keyword evidence="6" id="KW-0464">Manganese</keyword>
<keyword evidence="3" id="KW-0479">Metal-binding</keyword>
<dbReference type="EMBL" id="JASZYV010000001">
    <property type="protein sequence ID" value="MDM0043789.1"/>
    <property type="molecule type" value="Genomic_DNA"/>
</dbReference>
<reference evidence="8" key="1">
    <citation type="submission" date="2023-06" db="EMBL/GenBank/DDBJ databases">
        <authorList>
            <person name="Jiang Y."/>
            <person name="Liu Q."/>
        </authorList>
    </citation>
    <scope>NUCLEOTIDE SEQUENCE</scope>
    <source>
        <strain evidence="8">CGMCC 1.12089</strain>
    </source>
</reference>
<evidence type="ECO:0000313" key="9">
    <source>
        <dbReference type="Proteomes" id="UP001174908"/>
    </source>
</evidence>
<dbReference type="PROSITE" id="PS51462">
    <property type="entry name" value="NUDIX"/>
    <property type="match status" value="1"/>
</dbReference>
<dbReference type="RefSeq" id="WP_286658869.1">
    <property type="nucleotide sequence ID" value="NZ_JASZYV010000001.1"/>
</dbReference>
<dbReference type="SUPFAM" id="SSF55811">
    <property type="entry name" value="Nudix"/>
    <property type="match status" value="1"/>
</dbReference>
<comment type="caution">
    <text evidence="8">The sequence shown here is derived from an EMBL/GenBank/DDBJ whole genome shotgun (WGS) entry which is preliminary data.</text>
</comment>
<evidence type="ECO:0000259" key="7">
    <source>
        <dbReference type="PROSITE" id="PS51462"/>
    </source>
</evidence>
<dbReference type="Proteomes" id="UP001174908">
    <property type="component" value="Unassembled WGS sequence"/>
</dbReference>
<dbReference type="PANTHER" id="PTHR12318">
    <property type="entry name" value="TESTOSTERONE-REGULATED PROTEIN RP2"/>
    <property type="match status" value="1"/>
</dbReference>
<dbReference type="PANTHER" id="PTHR12318:SF0">
    <property type="entry name" value="ACYL-COENZYME A DIPHOSPHATASE NUDT19"/>
    <property type="match status" value="1"/>
</dbReference>
<dbReference type="InterPro" id="IPR000086">
    <property type="entry name" value="NUDIX_hydrolase_dom"/>
</dbReference>
<proteinExistence type="predicted"/>
<comment type="cofactor">
    <cofactor evidence="2">
        <name>Mg(2+)</name>
        <dbReference type="ChEBI" id="CHEBI:18420"/>
    </cofactor>
</comment>
<keyword evidence="4" id="KW-0378">Hydrolase</keyword>
<name>A0ABT7N774_9BURK</name>
<evidence type="ECO:0000256" key="6">
    <source>
        <dbReference type="ARBA" id="ARBA00023211"/>
    </source>
</evidence>
<dbReference type="Gene3D" id="3.90.79.10">
    <property type="entry name" value="Nucleoside Triphosphate Pyrophosphohydrolase"/>
    <property type="match status" value="1"/>
</dbReference>
<feature type="domain" description="Nudix hydrolase" evidence="7">
    <location>
        <begin position="21"/>
        <end position="228"/>
    </location>
</feature>
<evidence type="ECO:0000256" key="1">
    <source>
        <dbReference type="ARBA" id="ARBA00001936"/>
    </source>
</evidence>
<gene>
    <name evidence="8" type="ORF">QTH91_04775</name>
</gene>
<keyword evidence="5" id="KW-0460">Magnesium</keyword>
<dbReference type="InterPro" id="IPR015797">
    <property type="entry name" value="NUDIX_hydrolase-like_dom_sf"/>
</dbReference>
<evidence type="ECO:0000256" key="4">
    <source>
        <dbReference type="ARBA" id="ARBA00022801"/>
    </source>
</evidence>
<accession>A0ABT7N774</accession>
<evidence type="ECO:0000256" key="3">
    <source>
        <dbReference type="ARBA" id="ARBA00022723"/>
    </source>
</evidence>
<comment type="cofactor">
    <cofactor evidence="1">
        <name>Mn(2+)</name>
        <dbReference type="ChEBI" id="CHEBI:29035"/>
    </cofactor>
</comment>
<evidence type="ECO:0000313" key="8">
    <source>
        <dbReference type="EMBL" id="MDM0043789.1"/>
    </source>
</evidence>
<dbReference type="InterPro" id="IPR039121">
    <property type="entry name" value="NUDT19"/>
</dbReference>
<keyword evidence="9" id="KW-1185">Reference proteome</keyword>
<sequence>MSSSPSLNPAATPVGSPVPRSIRQSASLVVLRDGAEGLEVLLLRRADKPNDQNSGASVFPGGLLDAHDRRLHAHCAGLDDAGASLRLAVPTGGLDFYAAAVRECFEEAGLLLACDARDQLVPLTGLPHETLKAMRSAAAAGTDALLSLCDAQGWRLAMDRLEYFAHWITPPGMPRRFDTRFFLAAMPPDQEVLVDAVEIVEHAWLTPSEAVSPERGLKLMNVTRRILEHLDGFATVAECVAHARAQTRVALNMPRLAGGPGGKRPVNIEEPAWAEIGFLDPDGRGDARHTLEGGLVMALAPRVWRVTSVATEPHSGEDGALPAGHHSYAVGDAEQGWTLIDPLPGDADQMARLRDVASNQVVRVWSTRGPWRDAELALLRQAWPGAELAQPSAGDVIALAGGAQFEVLSGAGARDDARAYMLRPEGLVFVGEGLLAAPDALPPDAAWVAGAQGFLQAARPVAH</sequence>
<dbReference type="Pfam" id="PF00293">
    <property type="entry name" value="NUDIX"/>
    <property type="match status" value="1"/>
</dbReference>
<dbReference type="CDD" id="cd18870">
    <property type="entry name" value="NUDIX_AcylCoAdiphos_Nudt19"/>
    <property type="match status" value="1"/>
</dbReference>